<dbReference type="CDD" id="cd00158">
    <property type="entry name" value="RHOD"/>
    <property type="match status" value="1"/>
</dbReference>
<dbReference type="Gene3D" id="3.40.250.10">
    <property type="entry name" value="Rhodanese-like domain"/>
    <property type="match status" value="1"/>
</dbReference>
<name>A0A075AQN5_ROZAC</name>
<evidence type="ECO:0000256" key="9">
    <source>
        <dbReference type="ARBA" id="ARBA00023273"/>
    </source>
</evidence>
<dbReference type="PANTHER" id="PTHR44390">
    <property type="entry name" value="CENTROSOMAL PROTEIN OF 41 KDA"/>
    <property type="match status" value="1"/>
</dbReference>
<dbReference type="GO" id="GO:0060271">
    <property type="term" value="P:cilium assembly"/>
    <property type="evidence" value="ECO:0007669"/>
    <property type="project" value="TreeGrafter"/>
</dbReference>
<dbReference type="Proteomes" id="UP000030755">
    <property type="component" value="Unassembled WGS sequence"/>
</dbReference>
<evidence type="ECO:0000256" key="6">
    <source>
        <dbReference type="ARBA" id="ARBA00022927"/>
    </source>
</evidence>
<evidence type="ECO:0000256" key="5">
    <source>
        <dbReference type="ARBA" id="ARBA00022794"/>
    </source>
</evidence>
<dbReference type="GO" id="GO:0015031">
    <property type="term" value="P:protein transport"/>
    <property type="evidence" value="ECO:0007669"/>
    <property type="project" value="UniProtKB-KW"/>
</dbReference>
<evidence type="ECO:0000256" key="10">
    <source>
        <dbReference type="ARBA" id="ARBA00038465"/>
    </source>
</evidence>
<dbReference type="InterPro" id="IPR036873">
    <property type="entry name" value="Rhodanese-like_dom_sf"/>
</dbReference>
<feature type="domain" description="Rhodanese" evidence="11">
    <location>
        <begin position="132"/>
        <end position="227"/>
    </location>
</feature>
<keyword evidence="9" id="KW-0966">Cell projection</keyword>
<evidence type="ECO:0000256" key="4">
    <source>
        <dbReference type="ARBA" id="ARBA00022490"/>
    </source>
</evidence>
<comment type="similarity">
    <text evidence="10">Belongs to the CEP41 family.</text>
</comment>
<keyword evidence="5" id="KW-0970">Cilium biogenesis/degradation</keyword>
<dbReference type="GO" id="GO:0036064">
    <property type="term" value="C:ciliary basal body"/>
    <property type="evidence" value="ECO:0007669"/>
    <property type="project" value="TreeGrafter"/>
</dbReference>
<dbReference type="SMART" id="SM00450">
    <property type="entry name" value="RHOD"/>
    <property type="match status" value="1"/>
</dbReference>
<evidence type="ECO:0000256" key="2">
    <source>
        <dbReference type="ARBA" id="ARBA00004300"/>
    </source>
</evidence>
<dbReference type="OMA" id="YLENEMF"/>
<organism evidence="12 13">
    <name type="scientific">Rozella allomycis (strain CSF55)</name>
    <dbReference type="NCBI Taxonomy" id="988480"/>
    <lineage>
        <taxon>Eukaryota</taxon>
        <taxon>Fungi</taxon>
        <taxon>Fungi incertae sedis</taxon>
        <taxon>Cryptomycota</taxon>
        <taxon>Cryptomycota incertae sedis</taxon>
        <taxon>Rozella</taxon>
    </lineage>
</organism>
<accession>A0A075AQN5</accession>
<dbReference type="HOGENOM" id="CLU_064316_0_0_1"/>
<evidence type="ECO:0000313" key="13">
    <source>
        <dbReference type="Proteomes" id="UP000030755"/>
    </source>
</evidence>
<reference evidence="12 13" key="1">
    <citation type="journal article" date="2013" name="Curr. Biol.">
        <title>Shared signatures of parasitism and phylogenomics unite Cryptomycota and microsporidia.</title>
        <authorList>
            <person name="James T.Y."/>
            <person name="Pelin A."/>
            <person name="Bonen L."/>
            <person name="Ahrendt S."/>
            <person name="Sain D."/>
            <person name="Corradi N."/>
            <person name="Stajich J.E."/>
        </authorList>
    </citation>
    <scope>NUCLEOTIDE SEQUENCE [LARGE SCALE GENOMIC DNA]</scope>
    <source>
        <strain evidence="12 13">CSF55</strain>
    </source>
</reference>
<dbReference type="InterPro" id="IPR001763">
    <property type="entry name" value="Rhodanese-like_dom"/>
</dbReference>
<evidence type="ECO:0000313" key="12">
    <source>
        <dbReference type="EMBL" id="EPZ30902.1"/>
    </source>
</evidence>
<evidence type="ECO:0000256" key="1">
    <source>
        <dbReference type="ARBA" id="ARBA00004120"/>
    </source>
</evidence>
<keyword evidence="3" id="KW-0813">Transport</keyword>
<dbReference type="OrthoDB" id="2150078at2759"/>
<keyword evidence="4" id="KW-0963">Cytoplasm</keyword>
<protein>
    <recommendedName>
        <fullName evidence="11">Rhodanese domain-containing protein</fullName>
    </recommendedName>
</protein>
<dbReference type="STRING" id="988480.A0A075AQN5"/>
<dbReference type="InterPro" id="IPR051889">
    <property type="entry name" value="CEP41"/>
</dbReference>
<keyword evidence="6" id="KW-0653">Protein transport</keyword>
<gene>
    <name evidence="12" type="ORF">O9G_002779</name>
</gene>
<sequence length="282" mass="32074">MLKSSVKSAPKKNIPIKKNPRYENFEPIVDTGQSLSRYLKRLSERATNYKFQENEIFQRMKASTLATFILQVCLCSNVLIERDKKSMTIVSNSVAPKITNQVAESKRNGLLNEFLHTEEETDAGSNWIITDDDPPLLLLDVRDRECFEKCHILGAAHYPHAAIKRGTVPADIFKYKNKEDRFIVFYDEDETLAQTVATFYAQREFCNVYILSGGLKVLAERFPCVLVGQIPASCIKKTVQTKPKAKLIQDKIELVSKPMQSPEMFDLNALRLLLDTMSTTSN</sequence>
<keyword evidence="8" id="KW-0206">Cytoskeleton</keyword>
<dbReference type="EMBL" id="KE561347">
    <property type="protein sequence ID" value="EPZ30902.1"/>
    <property type="molecule type" value="Genomic_DNA"/>
</dbReference>
<comment type="subcellular location">
    <subcellularLocation>
        <location evidence="1">Cytoplasm</location>
        <location evidence="1">Cytoskeleton</location>
        <location evidence="1">Cilium basal body</location>
    </subcellularLocation>
    <subcellularLocation>
        <location evidence="2">Cytoplasm</location>
        <location evidence="2">Cytoskeleton</location>
        <location evidence="2">Microtubule organizing center</location>
        <location evidence="2">Centrosome</location>
    </subcellularLocation>
</comment>
<keyword evidence="7" id="KW-0969">Cilium</keyword>
<dbReference type="AlphaFoldDB" id="A0A075AQN5"/>
<evidence type="ECO:0000256" key="8">
    <source>
        <dbReference type="ARBA" id="ARBA00023212"/>
    </source>
</evidence>
<dbReference type="SUPFAM" id="SSF52821">
    <property type="entry name" value="Rhodanese/Cell cycle control phosphatase"/>
    <property type="match status" value="1"/>
</dbReference>
<evidence type="ECO:0000256" key="7">
    <source>
        <dbReference type="ARBA" id="ARBA00023069"/>
    </source>
</evidence>
<evidence type="ECO:0000259" key="11">
    <source>
        <dbReference type="PROSITE" id="PS50206"/>
    </source>
</evidence>
<evidence type="ECO:0000256" key="3">
    <source>
        <dbReference type="ARBA" id="ARBA00022448"/>
    </source>
</evidence>
<keyword evidence="13" id="KW-1185">Reference proteome</keyword>
<dbReference type="PROSITE" id="PS50206">
    <property type="entry name" value="RHODANESE_3"/>
    <property type="match status" value="1"/>
</dbReference>
<proteinExistence type="inferred from homology"/>
<dbReference type="Pfam" id="PF00581">
    <property type="entry name" value="Rhodanese"/>
    <property type="match status" value="1"/>
</dbReference>
<dbReference type="PANTHER" id="PTHR44390:SF1">
    <property type="entry name" value="CENTROSOMAL PROTEIN OF 41 KDA"/>
    <property type="match status" value="1"/>
</dbReference>